<gene>
    <name evidence="3" type="ORF">H9X91_01425</name>
</gene>
<feature type="domain" description="DUF3854" evidence="2">
    <location>
        <begin position="257"/>
        <end position="360"/>
    </location>
</feature>
<evidence type="ECO:0000313" key="4">
    <source>
        <dbReference type="Proteomes" id="UP000719500"/>
    </source>
</evidence>
<evidence type="ECO:0000259" key="2">
    <source>
        <dbReference type="Pfam" id="PF12965"/>
    </source>
</evidence>
<evidence type="ECO:0000313" key="3">
    <source>
        <dbReference type="EMBL" id="MBM6850097.1"/>
    </source>
</evidence>
<name>A0ABS2FR73_9FIRM</name>
<dbReference type="Gene3D" id="3.90.580.10">
    <property type="entry name" value="Zinc finger, CHC2-type domain"/>
    <property type="match status" value="1"/>
</dbReference>
<dbReference type="RefSeq" id="WP_204801777.1">
    <property type="nucleotide sequence ID" value="NZ_JACSNX010000001.1"/>
</dbReference>
<reference evidence="3 4" key="1">
    <citation type="journal article" date="2021" name="Sci. Rep.">
        <title>The distribution of antibiotic resistance genes in chicken gut microbiota commensals.</title>
        <authorList>
            <person name="Juricova H."/>
            <person name="Matiasovicova J."/>
            <person name="Kubasova T."/>
            <person name="Cejkova D."/>
            <person name="Rychlik I."/>
        </authorList>
    </citation>
    <scope>NUCLEOTIDE SEQUENCE [LARGE SCALE GENOMIC DNA]</scope>
    <source>
        <strain evidence="3 4">An411</strain>
    </source>
</reference>
<evidence type="ECO:0000259" key="1">
    <source>
        <dbReference type="Pfam" id="PF01807"/>
    </source>
</evidence>
<dbReference type="SUPFAM" id="SSF57783">
    <property type="entry name" value="Zinc beta-ribbon"/>
    <property type="match status" value="1"/>
</dbReference>
<feature type="domain" description="Zinc finger CHC2-type" evidence="1">
    <location>
        <begin position="23"/>
        <end position="88"/>
    </location>
</feature>
<dbReference type="Proteomes" id="UP000719500">
    <property type="component" value="Unassembled WGS sequence"/>
</dbReference>
<protein>
    <submittedName>
        <fullName evidence="3">DUF3854 domain-containing protein</fullName>
    </submittedName>
</protein>
<dbReference type="Pfam" id="PF01807">
    <property type="entry name" value="Zn_ribbon_DnaG"/>
    <property type="match status" value="1"/>
</dbReference>
<dbReference type="EMBL" id="JACSNX010000001">
    <property type="protein sequence ID" value="MBM6850097.1"/>
    <property type="molecule type" value="Genomic_DNA"/>
</dbReference>
<dbReference type="InterPro" id="IPR034154">
    <property type="entry name" value="TOPRIM_DnaG/twinkle"/>
</dbReference>
<dbReference type="InterPro" id="IPR036977">
    <property type="entry name" value="DNA_primase_Znf_CHC2"/>
</dbReference>
<proteinExistence type="predicted"/>
<comment type="caution">
    <text evidence="3">The sequence shown here is derived from an EMBL/GenBank/DDBJ whole genome shotgun (WGS) entry which is preliminary data.</text>
</comment>
<organism evidence="3 4">
    <name type="scientific">Oscillibacter valericigenes</name>
    <dbReference type="NCBI Taxonomy" id="351091"/>
    <lineage>
        <taxon>Bacteria</taxon>
        <taxon>Bacillati</taxon>
        <taxon>Bacillota</taxon>
        <taxon>Clostridia</taxon>
        <taxon>Eubacteriales</taxon>
        <taxon>Oscillospiraceae</taxon>
        <taxon>Oscillibacter</taxon>
    </lineage>
</organism>
<dbReference type="InterPro" id="IPR002694">
    <property type="entry name" value="Znf_CHC2"/>
</dbReference>
<accession>A0ABS2FR73</accession>
<dbReference type="Pfam" id="PF12965">
    <property type="entry name" value="DUF3854"/>
    <property type="match status" value="1"/>
</dbReference>
<dbReference type="InterPro" id="IPR024385">
    <property type="entry name" value="DUF3854"/>
</dbReference>
<sequence length="375" mass="41856">MDYTGNLPCDIADEVELLGIRVVRNTGTQLHCKCPFCDDRKAHLNINLGKNVFRCNRCGKGGGVLHLYAEANGISLNAAYEELCNIYRHGEHRPERSIQKKVIKQKAQKPQLDLAPASVRDNTYSNLLSMLSLGTAHREAMLNRGVSGEDIIKLGYKTTPAVRAPKIVTELLERGCELGGVPGFYIDEETGKWKMDIRGSGIMIPDRNSKGQIEAIQIRLDKVFKSKFNTFTSVDQYYGATASCCPHFVGVSDDVDSVYLTEGVMKADLAHYFSSLLGHPSAFVGLTGVSNFNQFRRSLEELRAFGIETIQVAFDMDMAVNDNVRKAREKVLQVGCEEGFEMIPRRWSPNYKGVDDLLLSFVERKKITDSIFGKL</sequence>
<keyword evidence="4" id="KW-1185">Reference proteome</keyword>
<dbReference type="CDD" id="cd01029">
    <property type="entry name" value="TOPRIM_primases"/>
    <property type="match status" value="1"/>
</dbReference>